<feature type="compositionally biased region" description="Polar residues" evidence="7">
    <location>
        <begin position="17"/>
        <end position="26"/>
    </location>
</feature>
<gene>
    <name evidence="10" type="ORF">BP01DRAFT_353786</name>
</gene>
<feature type="transmembrane region" description="Helical" evidence="8">
    <location>
        <begin position="448"/>
        <end position="472"/>
    </location>
</feature>
<organism evidence="10 11">
    <name type="scientific">Aspergillus saccharolyticus JOP 1030-1</name>
    <dbReference type="NCBI Taxonomy" id="1450539"/>
    <lineage>
        <taxon>Eukaryota</taxon>
        <taxon>Fungi</taxon>
        <taxon>Dikarya</taxon>
        <taxon>Ascomycota</taxon>
        <taxon>Pezizomycotina</taxon>
        <taxon>Eurotiomycetes</taxon>
        <taxon>Eurotiomycetidae</taxon>
        <taxon>Eurotiales</taxon>
        <taxon>Aspergillaceae</taxon>
        <taxon>Aspergillus</taxon>
        <taxon>Aspergillus subgen. Circumdati</taxon>
    </lineage>
</organism>
<evidence type="ECO:0000259" key="9">
    <source>
        <dbReference type="PROSITE" id="PS50850"/>
    </source>
</evidence>
<sequence length="506" mass="55730">MSAQHEAIPLDRKPTVQKHSPQTPEETSVGDIDELVLDPAKEKKLLLKLDLAFVPIIMLTYLSCFLDRSNIGRTPPTAREFPALTGPGNVKVAGMPEDIGASTNEFSIAVSIFYATYVLLESPWAVAMKTLTPRNILTGLCIIWSITTVFTGFIRNVAALYATRLILGGCEAGLFPCLNLYLTMVYRREEQAKRVSYLMSCAAISGAVGGLLAYALLQMDGVAGKAGWRWVYIIEGLFSLVCALLIWFGLPNDPTTAYFLTAEEREMMRVRQAQRQKYMGSDRFSWEEMRLALRDPKLIFSAVTQFCQDILLYGFSTFLPTILESLGYNSLMSNVLTVPVYLWAAAVSVVVAYCADRYSKFAAFIVGTNIFGIIGYILLLAVSSDAVKYFATFLCGVAVYTGVGLNVAWLNVNVAPQYRRALAIGLQQTVGNCAGIVAGQVYRSSPYVLGNGFSLGALVVAQGVVTLHGLYLRRENRVKAAIVEGKLEDRRRVQTGDGVLDFRYLY</sequence>
<dbReference type="PANTHER" id="PTHR43791:SF24">
    <property type="entry name" value="NICOTINIC ACID PLASMA MEMBRANE TRANSPORTER"/>
    <property type="match status" value="1"/>
</dbReference>
<feature type="transmembrane region" description="Helical" evidence="8">
    <location>
        <begin position="389"/>
        <end position="409"/>
    </location>
</feature>
<feature type="transmembrane region" description="Helical" evidence="8">
    <location>
        <begin position="298"/>
        <end position="319"/>
    </location>
</feature>
<dbReference type="InterPro" id="IPR020846">
    <property type="entry name" value="MFS_dom"/>
</dbReference>
<feature type="transmembrane region" description="Helical" evidence="8">
    <location>
        <begin position="229"/>
        <end position="250"/>
    </location>
</feature>
<dbReference type="STRING" id="1450539.A0A318ZM37"/>
<feature type="transmembrane region" description="Helical" evidence="8">
    <location>
        <begin position="195"/>
        <end position="217"/>
    </location>
</feature>
<evidence type="ECO:0000313" key="10">
    <source>
        <dbReference type="EMBL" id="PYH48649.1"/>
    </source>
</evidence>
<dbReference type="GO" id="GO:0016020">
    <property type="term" value="C:membrane"/>
    <property type="evidence" value="ECO:0007669"/>
    <property type="project" value="UniProtKB-SubCell"/>
</dbReference>
<evidence type="ECO:0000256" key="4">
    <source>
        <dbReference type="ARBA" id="ARBA00022989"/>
    </source>
</evidence>
<feature type="region of interest" description="Disordered" evidence="7">
    <location>
        <begin position="1"/>
        <end position="29"/>
    </location>
</feature>
<feature type="transmembrane region" description="Helical" evidence="8">
    <location>
        <begin position="421"/>
        <end position="442"/>
    </location>
</feature>
<dbReference type="RefSeq" id="XP_025434631.1">
    <property type="nucleotide sequence ID" value="XM_025574274.1"/>
</dbReference>
<feature type="domain" description="Major facilitator superfamily (MFS) profile" evidence="9">
    <location>
        <begin position="56"/>
        <end position="477"/>
    </location>
</feature>
<dbReference type="OrthoDB" id="2962993at2759"/>
<evidence type="ECO:0000256" key="2">
    <source>
        <dbReference type="ARBA" id="ARBA00022448"/>
    </source>
</evidence>
<dbReference type="EMBL" id="KZ821221">
    <property type="protein sequence ID" value="PYH48649.1"/>
    <property type="molecule type" value="Genomic_DNA"/>
</dbReference>
<comment type="similarity">
    <text evidence="6">Belongs to the major facilitator superfamily. Allantoate permease family.</text>
</comment>
<proteinExistence type="inferred from homology"/>
<evidence type="ECO:0000256" key="8">
    <source>
        <dbReference type="SAM" id="Phobius"/>
    </source>
</evidence>
<keyword evidence="4 8" id="KW-1133">Transmembrane helix</keyword>
<comment type="subcellular location">
    <subcellularLocation>
        <location evidence="1">Membrane</location>
        <topology evidence="1">Multi-pass membrane protein</topology>
    </subcellularLocation>
</comment>
<evidence type="ECO:0000256" key="6">
    <source>
        <dbReference type="ARBA" id="ARBA00037968"/>
    </source>
</evidence>
<dbReference type="GeneID" id="37075502"/>
<dbReference type="InterPro" id="IPR011701">
    <property type="entry name" value="MFS"/>
</dbReference>
<feature type="transmembrane region" description="Helical" evidence="8">
    <location>
        <begin position="361"/>
        <end position="383"/>
    </location>
</feature>
<dbReference type="PANTHER" id="PTHR43791">
    <property type="entry name" value="PERMEASE-RELATED"/>
    <property type="match status" value="1"/>
</dbReference>
<evidence type="ECO:0000256" key="1">
    <source>
        <dbReference type="ARBA" id="ARBA00004141"/>
    </source>
</evidence>
<dbReference type="Gene3D" id="1.20.1250.20">
    <property type="entry name" value="MFS general substrate transporter like domains"/>
    <property type="match status" value="2"/>
</dbReference>
<keyword evidence="11" id="KW-1185">Reference proteome</keyword>
<accession>A0A318ZM37</accession>
<feature type="transmembrane region" description="Helical" evidence="8">
    <location>
        <begin position="161"/>
        <end position="183"/>
    </location>
</feature>
<dbReference type="FunFam" id="1.20.1250.20:FF:000068">
    <property type="entry name" value="MFS general substrate transporter"/>
    <property type="match status" value="1"/>
</dbReference>
<dbReference type="AlphaFoldDB" id="A0A318ZM37"/>
<keyword evidence="3 8" id="KW-0812">Transmembrane</keyword>
<evidence type="ECO:0000313" key="11">
    <source>
        <dbReference type="Proteomes" id="UP000248349"/>
    </source>
</evidence>
<dbReference type="PROSITE" id="PS50850">
    <property type="entry name" value="MFS"/>
    <property type="match status" value="1"/>
</dbReference>
<dbReference type="SUPFAM" id="SSF103473">
    <property type="entry name" value="MFS general substrate transporter"/>
    <property type="match status" value="1"/>
</dbReference>
<reference evidence="10 11" key="1">
    <citation type="submission" date="2016-12" db="EMBL/GenBank/DDBJ databases">
        <title>The genomes of Aspergillus section Nigri reveals drivers in fungal speciation.</title>
        <authorList>
            <consortium name="DOE Joint Genome Institute"/>
            <person name="Vesth T.C."/>
            <person name="Nybo J."/>
            <person name="Theobald S."/>
            <person name="Brandl J."/>
            <person name="Frisvad J.C."/>
            <person name="Nielsen K.F."/>
            <person name="Lyhne E.K."/>
            <person name="Kogle M.E."/>
            <person name="Kuo A."/>
            <person name="Riley R."/>
            <person name="Clum A."/>
            <person name="Nolan M."/>
            <person name="Lipzen A."/>
            <person name="Salamov A."/>
            <person name="Henrissat B."/>
            <person name="Wiebenga A."/>
            <person name="De Vries R.P."/>
            <person name="Grigoriev I.V."/>
            <person name="Mortensen U.H."/>
            <person name="Andersen M.R."/>
            <person name="Baker S.E."/>
        </authorList>
    </citation>
    <scope>NUCLEOTIDE SEQUENCE [LARGE SCALE GENOMIC DNA]</scope>
    <source>
        <strain evidence="10 11">JOP 1030-1</strain>
    </source>
</reference>
<keyword evidence="2" id="KW-0813">Transport</keyword>
<protein>
    <submittedName>
        <fullName evidence="10">MFS general substrate transporter</fullName>
    </submittedName>
</protein>
<dbReference type="InterPro" id="IPR036259">
    <property type="entry name" value="MFS_trans_sf"/>
</dbReference>
<evidence type="ECO:0000256" key="3">
    <source>
        <dbReference type="ARBA" id="ARBA00022692"/>
    </source>
</evidence>
<dbReference type="GO" id="GO:0022857">
    <property type="term" value="F:transmembrane transporter activity"/>
    <property type="evidence" value="ECO:0007669"/>
    <property type="project" value="InterPro"/>
</dbReference>
<name>A0A318ZM37_9EURO</name>
<dbReference type="Proteomes" id="UP000248349">
    <property type="component" value="Unassembled WGS sequence"/>
</dbReference>
<keyword evidence="5 8" id="KW-0472">Membrane</keyword>
<feature type="transmembrane region" description="Helical" evidence="8">
    <location>
        <begin position="331"/>
        <end position="354"/>
    </location>
</feature>
<evidence type="ECO:0000256" key="7">
    <source>
        <dbReference type="SAM" id="MobiDB-lite"/>
    </source>
</evidence>
<dbReference type="FunFam" id="1.20.1250.20:FF:000018">
    <property type="entry name" value="MFS transporter permease"/>
    <property type="match status" value="1"/>
</dbReference>
<feature type="transmembrane region" description="Helical" evidence="8">
    <location>
        <begin position="136"/>
        <end position="155"/>
    </location>
</feature>
<dbReference type="Pfam" id="PF07690">
    <property type="entry name" value="MFS_1"/>
    <property type="match status" value="1"/>
</dbReference>
<evidence type="ECO:0000256" key="5">
    <source>
        <dbReference type="ARBA" id="ARBA00023136"/>
    </source>
</evidence>